<dbReference type="AlphaFoldDB" id="A0A0A1X7D4"/>
<dbReference type="CDD" id="cd06135">
    <property type="entry name" value="Orn"/>
    <property type="match status" value="1"/>
</dbReference>
<comment type="similarity">
    <text evidence="1">Belongs to the oligoribonuclease family.</text>
</comment>
<dbReference type="FunFam" id="3.30.420.10:FF:000003">
    <property type="entry name" value="Oligoribonuclease"/>
    <property type="match status" value="1"/>
</dbReference>
<dbReference type="PANTHER" id="PTHR11046">
    <property type="entry name" value="OLIGORIBONUCLEASE, MITOCHONDRIAL"/>
    <property type="match status" value="1"/>
</dbReference>
<evidence type="ECO:0000256" key="2">
    <source>
        <dbReference type="ARBA" id="ARBA00022722"/>
    </source>
</evidence>
<reference evidence="7" key="2">
    <citation type="journal article" date="2015" name="Gigascience">
        <title>Reconstructing a comprehensive transcriptome assembly of a white-pupal translocated strain of the pest fruit fly Bactrocera cucurbitae.</title>
        <authorList>
            <person name="Sim S.B."/>
            <person name="Calla B."/>
            <person name="Hall B."/>
            <person name="DeRego T."/>
            <person name="Geib S.M."/>
        </authorList>
    </citation>
    <scope>NUCLEOTIDE SEQUENCE</scope>
</reference>
<evidence type="ECO:0000256" key="1">
    <source>
        <dbReference type="ARBA" id="ARBA00009921"/>
    </source>
</evidence>
<proteinExistence type="inferred from homology"/>
<protein>
    <recommendedName>
        <fullName evidence="5">Probable oligoribonuclease</fullName>
    </recommendedName>
</protein>
<keyword evidence="2" id="KW-0540">Nuclease</keyword>
<evidence type="ECO:0000256" key="3">
    <source>
        <dbReference type="ARBA" id="ARBA00022801"/>
    </source>
</evidence>
<dbReference type="EMBL" id="GBXI01007704">
    <property type="protein sequence ID" value="JAD06588.1"/>
    <property type="molecule type" value="Transcribed_RNA"/>
</dbReference>
<feature type="domain" description="Exonuclease" evidence="6">
    <location>
        <begin position="47"/>
        <end position="221"/>
    </location>
</feature>
<dbReference type="InterPro" id="IPR012337">
    <property type="entry name" value="RNaseH-like_sf"/>
</dbReference>
<organism evidence="7">
    <name type="scientific">Zeugodacus cucurbitae</name>
    <name type="common">Melon fruit fly</name>
    <name type="synonym">Bactrocera cucurbitae</name>
    <dbReference type="NCBI Taxonomy" id="28588"/>
    <lineage>
        <taxon>Eukaryota</taxon>
        <taxon>Metazoa</taxon>
        <taxon>Ecdysozoa</taxon>
        <taxon>Arthropoda</taxon>
        <taxon>Hexapoda</taxon>
        <taxon>Insecta</taxon>
        <taxon>Pterygota</taxon>
        <taxon>Neoptera</taxon>
        <taxon>Endopterygota</taxon>
        <taxon>Diptera</taxon>
        <taxon>Brachycera</taxon>
        <taxon>Muscomorpha</taxon>
        <taxon>Tephritoidea</taxon>
        <taxon>Tephritidae</taxon>
        <taxon>Zeugodacus</taxon>
        <taxon>Zeugodacus</taxon>
    </lineage>
</organism>
<dbReference type="GO" id="GO:0003676">
    <property type="term" value="F:nucleic acid binding"/>
    <property type="evidence" value="ECO:0007669"/>
    <property type="project" value="InterPro"/>
</dbReference>
<dbReference type="InterPro" id="IPR013520">
    <property type="entry name" value="Ribonucl_H"/>
</dbReference>
<evidence type="ECO:0000256" key="5">
    <source>
        <dbReference type="ARBA" id="ARBA00072681"/>
    </source>
</evidence>
<name>A0A0A1X7D4_ZEUCU</name>
<sequence length="223" mass="25848">MLKFISRGGVPQLRSFVLKSQCGNLHSVSKLTANMETAPKLLADKSAIVWMDLEMTGLNSISDKIIEVACLITDKDLNILTEGLSFAVNHPKEVFEQMNEWCIKQHNESGLVQRCLESDITHDRAETLLLDYLQKHVPKGKCPLAGNSIYMDRLFLRHHMSSVDDYLHYRVIDISSIKELCRRWRSDLMQSAPEKRLMHRSLEDLQDSIEELKYYRDNFFKTM</sequence>
<evidence type="ECO:0000259" key="6">
    <source>
        <dbReference type="SMART" id="SM00479"/>
    </source>
</evidence>
<evidence type="ECO:0000256" key="4">
    <source>
        <dbReference type="ARBA" id="ARBA00022839"/>
    </source>
</evidence>
<reference evidence="7" key="1">
    <citation type="submission" date="2014-11" db="EMBL/GenBank/DDBJ databases">
        <authorList>
            <person name="Geib S."/>
        </authorList>
    </citation>
    <scope>NUCLEOTIDE SEQUENCE</scope>
</reference>
<dbReference type="SMART" id="SM00479">
    <property type="entry name" value="EXOIII"/>
    <property type="match status" value="1"/>
</dbReference>
<dbReference type="Pfam" id="PF00929">
    <property type="entry name" value="RNase_T"/>
    <property type="match status" value="1"/>
</dbReference>
<gene>
    <name evidence="7" type="primary">CG10214</name>
    <name evidence="7" type="ORF">g.6516</name>
</gene>
<dbReference type="PANTHER" id="PTHR11046:SF0">
    <property type="entry name" value="OLIGORIBONUCLEASE, MITOCHONDRIAL"/>
    <property type="match status" value="1"/>
</dbReference>
<keyword evidence="3" id="KW-0378">Hydrolase</keyword>
<accession>A0A0A1X7D4</accession>
<dbReference type="InterPro" id="IPR036397">
    <property type="entry name" value="RNaseH_sf"/>
</dbReference>
<dbReference type="Gene3D" id="3.30.420.10">
    <property type="entry name" value="Ribonuclease H-like superfamily/Ribonuclease H"/>
    <property type="match status" value="1"/>
</dbReference>
<dbReference type="GO" id="GO:0000175">
    <property type="term" value="F:3'-5'-RNA exonuclease activity"/>
    <property type="evidence" value="ECO:0007669"/>
    <property type="project" value="InterPro"/>
</dbReference>
<dbReference type="GO" id="GO:0005739">
    <property type="term" value="C:mitochondrion"/>
    <property type="evidence" value="ECO:0007669"/>
    <property type="project" value="TreeGrafter"/>
</dbReference>
<dbReference type="NCBIfam" id="NF003765">
    <property type="entry name" value="PRK05359.1"/>
    <property type="match status" value="1"/>
</dbReference>
<dbReference type="InterPro" id="IPR022894">
    <property type="entry name" value="Oligoribonuclease"/>
</dbReference>
<evidence type="ECO:0000313" key="7">
    <source>
        <dbReference type="EMBL" id="JAD06588.1"/>
    </source>
</evidence>
<keyword evidence="4" id="KW-0269">Exonuclease</keyword>
<dbReference type="SUPFAM" id="SSF53098">
    <property type="entry name" value="Ribonuclease H-like"/>
    <property type="match status" value="1"/>
</dbReference>